<evidence type="ECO:0000313" key="3">
    <source>
        <dbReference type="WBParaSite" id="Pan_g1976.t1"/>
    </source>
</evidence>
<reference evidence="3" key="2">
    <citation type="submission" date="2020-10" db="UniProtKB">
        <authorList>
            <consortium name="WormBaseParasite"/>
        </authorList>
    </citation>
    <scope>IDENTIFICATION</scope>
</reference>
<protein>
    <submittedName>
        <fullName evidence="3">Secreted protein</fullName>
    </submittedName>
</protein>
<evidence type="ECO:0000256" key="1">
    <source>
        <dbReference type="SAM" id="SignalP"/>
    </source>
</evidence>
<feature type="signal peptide" evidence="1">
    <location>
        <begin position="1"/>
        <end position="20"/>
    </location>
</feature>
<keyword evidence="2" id="KW-1185">Reference proteome</keyword>
<name>A0A7E4VDM7_PANRE</name>
<dbReference type="AlphaFoldDB" id="A0A7E4VDM7"/>
<feature type="chain" id="PRO_5028874401" evidence="1">
    <location>
        <begin position="21"/>
        <end position="198"/>
    </location>
</feature>
<evidence type="ECO:0000313" key="2">
    <source>
        <dbReference type="Proteomes" id="UP000492821"/>
    </source>
</evidence>
<proteinExistence type="predicted"/>
<accession>A0A7E4VDM7</accession>
<keyword evidence="1" id="KW-0732">Signal</keyword>
<organism evidence="2 3">
    <name type="scientific">Panagrellus redivivus</name>
    <name type="common">Microworm</name>
    <dbReference type="NCBI Taxonomy" id="6233"/>
    <lineage>
        <taxon>Eukaryota</taxon>
        <taxon>Metazoa</taxon>
        <taxon>Ecdysozoa</taxon>
        <taxon>Nematoda</taxon>
        <taxon>Chromadorea</taxon>
        <taxon>Rhabditida</taxon>
        <taxon>Tylenchina</taxon>
        <taxon>Panagrolaimomorpha</taxon>
        <taxon>Panagrolaimoidea</taxon>
        <taxon>Panagrolaimidae</taxon>
        <taxon>Panagrellus</taxon>
    </lineage>
</organism>
<reference evidence="2" key="1">
    <citation type="journal article" date="2013" name="Genetics">
        <title>The draft genome and transcriptome of Panagrellus redivivus are shaped by the harsh demands of a free-living lifestyle.</title>
        <authorList>
            <person name="Srinivasan J."/>
            <person name="Dillman A.R."/>
            <person name="Macchietto M.G."/>
            <person name="Heikkinen L."/>
            <person name="Lakso M."/>
            <person name="Fracchia K.M."/>
            <person name="Antoshechkin I."/>
            <person name="Mortazavi A."/>
            <person name="Wong G."/>
            <person name="Sternberg P.W."/>
        </authorList>
    </citation>
    <scope>NUCLEOTIDE SEQUENCE [LARGE SCALE GENOMIC DNA]</scope>
    <source>
        <strain evidence="2">MT8872</strain>
    </source>
</reference>
<sequence>MNRQILSLLSAVFVITVCDGQPKVINLDAFYSNVKNLALSLDPRDYIADPEVNQSNKYNNAHMDMIGEMTIFYYAKAVTDANVTLSFTSSEQRDYEVKFEIYEEEAYLIDDLNVNYARVDGKMIRFYVCFLGKLCPMNAVNIKYPLTHFKIESDDIHALMRIFIKGFFFGAEEKNVESALTFDVDWLCWITLHKVNTV</sequence>
<dbReference type="WBParaSite" id="Pan_g1976.t1">
    <property type="protein sequence ID" value="Pan_g1976.t1"/>
    <property type="gene ID" value="Pan_g1976"/>
</dbReference>
<dbReference type="Proteomes" id="UP000492821">
    <property type="component" value="Unassembled WGS sequence"/>
</dbReference>